<protein>
    <submittedName>
        <fullName evidence="2">DUF4955 domain-containing protein</fullName>
    </submittedName>
</protein>
<dbReference type="InterPro" id="IPR011050">
    <property type="entry name" value="Pectin_lyase_fold/virulence"/>
</dbReference>
<organism evidence="2 3">
    <name type="scientific">Pelagicoccus enzymogenes</name>
    <dbReference type="NCBI Taxonomy" id="2773457"/>
    <lineage>
        <taxon>Bacteria</taxon>
        <taxon>Pseudomonadati</taxon>
        <taxon>Verrucomicrobiota</taxon>
        <taxon>Opitutia</taxon>
        <taxon>Puniceicoccales</taxon>
        <taxon>Pelagicoccaceae</taxon>
        <taxon>Pelagicoccus</taxon>
    </lineage>
</organism>
<dbReference type="InterPro" id="IPR012334">
    <property type="entry name" value="Pectin_lyas_fold"/>
</dbReference>
<accession>A0A927IJM6</accession>
<proteinExistence type="predicted"/>
<dbReference type="RefSeq" id="WP_191619096.1">
    <property type="nucleotide sequence ID" value="NZ_JACYFG010000051.1"/>
</dbReference>
<dbReference type="SUPFAM" id="SSF51126">
    <property type="entry name" value="Pectin lyase-like"/>
    <property type="match status" value="2"/>
</dbReference>
<name>A0A927IJM6_9BACT</name>
<gene>
    <name evidence="2" type="ORF">IEN85_21170</name>
</gene>
<evidence type="ECO:0000259" key="1">
    <source>
        <dbReference type="Pfam" id="PF16315"/>
    </source>
</evidence>
<dbReference type="EMBL" id="JACYFG010000051">
    <property type="protein sequence ID" value="MBD5782024.1"/>
    <property type="molecule type" value="Genomic_DNA"/>
</dbReference>
<comment type="caution">
    <text evidence="2">The sequence shown here is derived from an EMBL/GenBank/DDBJ whole genome shotgun (WGS) entry which is preliminary data.</text>
</comment>
<reference evidence="2" key="1">
    <citation type="submission" date="2020-09" db="EMBL/GenBank/DDBJ databases">
        <title>Pelagicoccus enzymogenes sp. nov. with an EPS production, isolated from marine sediment.</title>
        <authorList>
            <person name="Feng X."/>
        </authorList>
    </citation>
    <scope>NUCLEOTIDE SEQUENCE</scope>
    <source>
        <strain evidence="2">NFK12</strain>
    </source>
</reference>
<evidence type="ECO:0000313" key="3">
    <source>
        <dbReference type="Proteomes" id="UP000622317"/>
    </source>
</evidence>
<dbReference type="Pfam" id="PF16315">
    <property type="entry name" value="DUF4955"/>
    <property type="match status" value="1"/>
</dbReference>
<feature type="domain" description="DUF4955" evidence="1">
    <location>
        <begin position="369"/>
        <end position="514"/>
    </location>
</feature>
<dbReference type="AlphaFoldDB" id="A0A927IJM6"/>
<dbReference type="Gene3D" id="2.160.20.10">
    <property type="entry name" value="Single-stranded right-handed beta-helix, Pectin lyase-like"/>
    <property type="match status" value="1"/>
</dbReference>
<dbReference type="InterPro" id="IPR032532">
    <property type="entry name" value="DUF4955"/>
</dbReference>
<dbReference type="Proteomes" id="UP000622317">
    <property type="component" value="Unassembled WGS sequence"/>
</dbReference>
<evidence type="ECO:0000313" key="2">
    <source>
        <dbReference type="EMBL" id="MBD5782024.1"/>
    </source>
</evidence>
<keyword evidence="3" id="KW-1185">Reference proteome</keyword>
<sequence length="527" mass="57869">MKYISTLALSASILYLNACTSEGKQSVLWKEFAQAKARGEAGVLPDYSYAGYDFLESPIPEGPGPIFEVEAFGAKPDDGQSDRDAVQAALDAASVAGGVVRFNNGRYLLNTTGGSEKPLRLSKGNVVIRGAGSGEEGTQLVFERHLEPEFPDRMYSTPFVLHIEPSTTEEKTLSKVLGRSERGSFELSVTNPQAFAAGDWITLRLQDPKAVPSVFGDRPVQPDWERLKTQGIGVSERHQIVSVEGSRLALRAPLQTTVDAVFDWTVCDYPALEEIGIEGLRFVGGWKGSFVHHRSALDDGGWSGIRVRSVRNGWIRDVVMNDWNYGIRLDDCSAFSVLRVRFGGTLGHHAMHARGGYGVLFGLIEDRAGHYHGPGVGYMSASTVFWRCEHTPNNSFDAHSTGPYATLLDACRGGWMYGRSGGPLKGMPNHLRGLTVWNFERTGGKETEFNFWRQEYNKRDLFLDANFVGFHGIETKFNEASLGAIESLGSPVKPESLFEAQLSLRLGGLPEHLEKELALWGASSSEN</sequence>